<sequence length="522" mass="56890">MSAPDPHRPVAIAVATQSMIDSPFASTRIFCRQTIGVEYVWTCDAACPTPGIGGGRAARPTTFHTRPRDPHRRSHRSVGAPPSLDRRAMRPSAELTLDNLVSLLVSDGAGGWAANYRGMRLTSVFQPVLSITHRRIVGYEALVRAHASHSASLEPEALFALAHTRGDAPLVDRMTRCLHAANFAAQDPGHGWLFLNVMPQMLDSGSAQRESIDELCEHFALPPTRVVLEVIEQPVRDEAALARTIDRIQHRDFLIAIDDFGTGFSNFDRVWQAHPDIVKLDRSLVERAQQPGDARRNIRHLVTMLHQAGAMVLAEGIETEHALQILMDADVDFVQGFLFGQPEASLTRASEGGPRYIDRAWQHHARRRAGHSHTTGAGFDELERLVLQTAHAYVATGDLAGMAAPLFEFAAIRRVFVTDANGVQPEPSIMRAGVVTATQAARLAPLFPDTHCNWSRLPVWERAIQTPGRVVLTGPHHSLTEGRDAWTAAIALPAGDGPKVVCVEFVPDGPGEVDGFGEAPAA</sequence>
<protein>
    <submittedName>
        <fullName evidence="3">Putative diguanylate phosphodiesterase</fullName>
    </submittedName>
</protein>
<dbReference type="InterPro" id="IPR050706">
    <property type="entry name" value="Cyclic-di-GMP_PDE-like"/>
</dbReference>
<dbReference type="Pfam" id="PF00563">
    <property type="entry name" value="EAL"/>
    <property type="match status" value="1"/>
</dbReference>
<feature type="region of interest" description="Disordered" evidence="1">
    <location>
        <begin position="54"/>
        <end position="88"/>
    </location>
</feature>
<name>A0A0B6RTV2_BURPL</name>
<dbReference type="GO" id="GO:0071111">
    <property type="term" value="F:cyclic-guanylate-specific phosphodiesterase activity"/>
    <property type="evidence" value="ECO:0007669"/>
    <property type="project" value="InterPro"/>
</dbReference>
<dbReference type="InterPro" id="IPR029151">
    <property type="entry name" value="Sensor-like_sf"/>
</dbReference>
<dbReference type="Gene3D" id="3.20.20.450">
    <property type="entry name" value="EAL domain"/>
    <property type="match status" value="1"/>
</dbReference>
<dbReference type="SMART" id="SM00052">
    <property type="entry name" value="EAL"/>
    <property type="match status" value="1"/>
</dbReference>
<dbReference type="InterPro" id="IPR001633">
    <property type="entry name" value="EAL_dom"/>
</dbReference>
<evidence type="ECO:0000313" key="4">
    <source>
        <dbReference type="Proteomes" id="UP000031838"/>
    </source>
</evidence>
<dbReference type="InterPro" id="IPR035919">
    <property type="entry name" value="EAL_sf"/>
</dbReference>
<evidence type="ECO:0000256" key="1">
    <source>
        <dbReference type="SAM" id="MobiDB-lite"/>
    </source>
</evidence>
<feature type="domain" description="EAL" evidence="2">
    <location>
        <begin position="103"/>
        <end position="356"/>
    </location>
</feature>
<dbReference type="KEGG" id="bgp:BGL_1c10750"/>
<dbReference type="PROSITE" id="PS50883">
    <property type="entry name" value="EAL"/>
    <property type="match status" value="1"/>
</dbReference>
<gene>
    <name evidence="3" type="ORF">BGL_1c10750</name>
</gene>
<organism evidence="3 4">
    <name type="scientific">Burkholderia plantarii</name>
    <dbReference type="NCBI Taxonomy" id="41899"/>
    <lineage>
        <taxon>Bacteria</taxon>
        <taxon>Pseudomonadati</taxon>
        <taxon>Pseudomonadota</taxon>
        <taxon>Betaproteobacteria</taxon>
        <taxon>Burkholderiales</taxon>
        <taxon>Burkholderiaceae</taxon>
        <taxon>Burkholderia</taxon>
    </lineage>
</organism>
<dbReference type="SUPFAM" id="SSF103190">
    <property type="entry name" value="Sensory domain-like"/>
    <property type="match status" value="1"/>
</dbReference>
<dbReference type="PANTHER" id="PTHR33121">
    <property type="entry name" value="CYCLIC DI-GMP PHOSPHODIESTERASE PDEF"/>
    <property type="match status" value="1"/>
</dbReference>
<dbReference type="CDD" id="cd01948">
    <property type="entry name" value="EAL"/>
    <property type="match status" value="1"/>
</dbReference>
<dbReference type="HOGENOM" id="CLU_015702_0_0_4"/>
<accession>A0A0B6RTV2</accession>
<evidence type="ECO:0000259" key="2">
    <source>
        <dbReference type="PROSITE" id="PS50883"/>
    </source>
</evidence>
<keyword evidence="4" id="KW-1185">Reference proteome</keyword>
<dbReference type="Proteomes" id="UP000031838">
    <property type="component" value="Chromosome 1"/>
</dbReference>
<reference evidence="3 4" key="2">
    <citation type="journal article" date="2016" name="Appl. Microbiol. Biotechnol.">
        <title>Mutations improving production and secretion of extracellular lipase by Burkholderia glumae PG1.</title>
        <authorList>
            <person name="Knapp A."/>
            <person name="Voget S."/>
            <person name="Gao R."/>
            <person name="Zaburannyi N."/>
            <person name="Krysciak D."/>
            <person name="Breuer M."/>
            <person name="Hauer B."/>
            <person name="Streit W.R."/>
            <person name="Muller R."/>
            <person name="Daniel R."/>
            <person name="Jaeger K.E."/>
        </authorList>
    </citation>
    <scope>NUCLEOTIDE SEQUENCE [LARGE SCALE GENOMIC DNA]</scope>
    <source>
        <strain evidence="3 4">PG1</strain>
    </source>
</reference>
<dbReference type="EMBL" id="CP002580">
    <property type="protein sequence ID" value="AJK45599.1"/>
    <property type="molecule type" value="Genomic_DNA"/>
</dbReference>
<dbReference type="SUPFAM" id="SSF141868">
    <property type="entry name" value="EAL domain-like"/>
    <property type="match status" value="1"/>
</dbReference>
<proteinExistence type="predicted"/>
<dbReference type="PANTHER" id="PTHR33121:SF76">
    <property type="entry name" value="SIGNALING PROTEIN"/>
    <property type="match status" value="1"/>
</dbReference>
<dbReference type="AlphaFoldDB" id="A0A0B6RTV2"/>
<evidence type="ECO:0000313" key="3">
    <source>
        <dbReference type="EMBL" id="AJK45599.1"/>
    </source>
</evidence>
<reference evidence="4" key="1">
    <citation type="submission" date="2011-03" db="EMBL/GenBank/DDBJ databases">
        <authorList>
            <person name="Voget S."/>
            <person name="Streit W.R."/>
            <person name="Jaeger K.E."/>
            <person name="Daniel R."/>
        </authorList>
    </citation>
    <scope>NUCLEOTIDE SEQUENCE [LARGE SCALE GENOMIC DNA]</scope>
    <source>
        <strain evidence="4">PG1</strain>
    </source>
</reference>